<gene>
    <name evidence="2" type="ORF">SSPH_01972</name>
</gene>
<dbReference type="InterPro" id="IPR055902">
    <property type="entry name" value="DUF7479"/>
</dbReference>
<organism evidence="2 3">
    <name type="scientific">Sporomusa sphaeroides DSM 2875</name>
    <dbReference type="NCBI Taxonomy" id="1337886"/>
    <lineage>
        <taxon>Bacteria</taxon>
        <taxon>Bacillati</taxon>
        <taxon>Bacillota</taxon>
        <taxon>Negativicutes</taxon>
        <taxon>Selenomonadales</taxon>
        <taxon>Sporomusaceae</taxon>
        <taxon>Sporomusa</taxon>
    </lineage>
</organism>
<evidence type="ECO:0000259" key="1">
    <source>
        <dbReference type="Pfam" id="PF24292"/>
    </source>
</evidence>
<dbReference type="NCBIfam" id="NF045645">
    <property type="entry name" value="DVU_1557_fam"/>
    <property type="match status" value="1"/>
</dbReference>
<evidence type="ECO:0000313" key="3">
    <source>
        <dbReference type="Proteomes" id="UP000245702"/>
    </source>
</evidence>
<keyword evidence="3" id="KW-1185">Reference proteome</keyword>
<evidence type="ECO:0000313" key="2">
    <source>
        <dbReference type="EMBL" id="CVK19321.1"/>
    </source>
</evidence>
<dbReference type="EMBL" id="FCOW01000009">
    <property type="protein sequence ID" value="CVK19321.1"/>
    <property type="molecule type" value="Genomic_DNA"/>
</dbReference>
<accession>A0ABP2C6G4</accession>
<proteinExistence type="predicted"/>
<dbReference type="Proteomes" id="UP000245702">
    <property type="component" value="Unassembled WGS sequence"/>
</dbReference>
<dbReference type="InterPro" id="IPR054656">
    <property type="entry name" value="DVU_1557-like"/>
</dbReference>
<reference evidence="2 3" key="1">
    <citation type="submission" date="2016-01" db="EMBL/GenBank/DDBJ databases">
        <authorList>
            <person name="Brown R."/>
        </authorList>
    </citation>
    <scope>NUCLEOTIDE SEQUENCE [LARGE SCALE GENOMIC DNA]</scope>
    <source>
        <strain evidence="2">Sporomusa sphaeroides DSM 2875</strain>
    </source>
</reference>
<name>A0ABP2C6G4_9FIRM</name>
<sequence>MSKEDVMLGNGEDVICAKCDIPLTVGYVTLGYLGHTFPVELFKCPECGLTYIPPGLARGKMLQVEKALEDK</sequence>
<dbReference type="Pfam" id="PF24292">
    <property type="entry name" value="DUF7479"/>
    <property type="match status" value="1"/>
</dbReference>
<protein>
    <recommendedName>
        <fullName evidence="1">DUF7479 domain-containing protein</fullName>
    </recommendedName>
</protein>
<feature type="domain" description="DUF7479" evidence="1">
    <location>
        <begin position="13"/>
        <end position="71"/>
    </location>
</feature>
<comment type="caution">
    <text evidence="2">The sequence shown here is derived from an EMBL/GenBank/DDBJ whole genome shotgun (WGS) entry which is preliminary data.</text>
</comment>
<dbReference type="RefSeq" id="WP_233139099.1">
    <property type="nucleotide sequence ID" value="NZ_CP146991.1"/>
</dbReference>